<reference evidence="6 7" key="2">
    <citation type="journal article" date="2010" name="J. Bacteriol.">
        <title>Genome sequence of the polysaccharide-degrading, thermophilic anaerobe Spirochaeta thermophila DSM 6192.</title>
        <authorList>
            <person name="Angelov A."/>
            <person name="Liebl S."/>
            <person name="Ballschmiter M."/>
            <person name="Bomeke M."/>
            <person name="Lehmann R."/>
            <person name="Liesegang H."/>
            <person name="Daniel R."/>
            <person name="Liebl W."/>
        </authorList>
    </citation>
    <scope>NUCLEOTIDE SEQUENCE [LARGE SCALE GENOMIC DNA]</scope>
    <source>
        <strain evidence="7">ATCC 49972 / DSM 6192 / RI 19.B1</strain>
    </source>
</reference>
<evidence type="ECO:0000256" key="4">
    <source>
        <dbReference type="SAM" id="MobiDB-lite"/>
    </source>
</evidence>
<evidence type="ECO:0000313" key="7">
    <source>
        <dbReference type="Proteomes" id="UP000001296"/>
    </source>
</evidence>
<evidence type="ECO:0000256" key="2">
    <source>
        <dbReference type="ARBA" id="ARBA00022803"/>
    </source>
</evidence>
<dbReference type="KEGG" id="sta:STHERM_c06600"/>
<dbReference type="InterPro" id="IPR019734">
    <property type="entry name" value="TPR_rpt"/>
</dbReference>
<feature type="region of interest" description="Disordered" evidence="4">
    <location>
        <begin position="229"/>
        <end position="255"/>
    </location>
</feature>
<protein>
    <submittedName>
        <fullName evidence="6">TPR domain protein</fullName>
    </submittedName>
</protein>
<keyword evidence="5" id="KW-0732">Signal</keyword>
<feature type="signal peptide" evidence="5">
    <location>
        <begin position="1"/>
        <end position="40"/>
    </location>
</feature>
<dbReference type="PANTHER" id="PTHR44858:SF1">
    <property type="entry name" value="UDP-N-ACETYLGLUCOSAMINE--PEPTIDE N-ACETYLGLUCOSAMINYLTRANSFERASE SPINDLY-RELATED"/>
    <property type="match status" value="1"/>
</dbReference>
<keyword evidence="2 3" id="KW-0802">TPR repeat</keyword>
<dbReference type="AlphaFoldDB" id="E0RR42"/>
<sequence length="255" mass="28904">MNMQVHLPSRLSLIKTLQRFLVCVKCSAFLLFSLAAPAGAEELSLFARGEELFMQNKLQEAVPLLEGAIGENPSVPQVYLYLGAAYQALGLHEKAIEVFKQGIDRTDGYDAVFFFNMGNSYLALGHQDTAELMYTEAISLKSTFPKPYLNRANTRVRLGKYQDAIDDYTIYLRLDPTTPQRTNIEKMIALLGEKLLEAQRRQEEEERRRKEEEARRKQLLDSVLKSLEEAAEETQDVEAGTEGAQEFSEELELAD</sequence>
<organism evidence="6 7">
    <name type="scientific">Winmispira thermophila (strain ATCC 49972 / DSM 6192 / RI 19.B1)</name>
    <name type="common">Spirochaeta thermophila</name>
    <dbReference type="NCBI Taxonomy" id="665571"/>
    <lineage>
        <taxon>Bacteria</taxon>
        <taxon>Pseudomonadati</taxon>
        <taxon>Spirochaetota</taxon>
        <taxon>Spirochaetia</taxon>
        <taxon>Winmispirales</taxon>
        <taxon>Winmispiraceae</taxon>
        <taxon>Winmispira</taxon>
    </lineage>
</organism>
<dbReference type="PANTHER" id="PTHR44858">
    <property type="entry name" value="TETRATRICOPEPTIDE REPEAT PROTEIN 6"/>
    <property type="match status" value="1"/>
</dbReference>
<dbReference type="Gene3D" id="1.25.40.10">
    <property type="entry name" value="Tetratricopeptide repeat domain"/>
    <property type="match status" value="2"/>
</dbReference>
<dbReference type="SMART" id="SM00028">
    <property type="entry name" value="TPR"/>
    <property type="match status" value="4"/>
</dbReference>
<dbReference type="SUPFAM" id="SSF48452">
    <property type="entry name" value="TPR-like"/>
    <property type="match status" value="1"/>
</dbReference>
<dbReference type="InterPro" id="IPR050498">
    <property type="entry name" value="Ycf3"/>
</dbReference>
<evidence type="ECO:0000313" key="6">
    <source>
        <dbReference type="EMBL" id="ADN01619.1"/>
    </source>
</evidence>
<dbReference type="Proteomes" id="UP000001296">
    <property type="component" value="Chromosome"/>
</dbReference>
<dbReference type="PaxDb" id="665571-STHERM_c06600"/>
<feature type="chain" id="PRO_5003139695" evidence="5">
    <location>
        <begin position="41"/>
        <end position="255"/>
    </location>
</feature>
<dbReference type="Pfam" id="PF13181">
    <property type="entry name" value="TPR_8"/>
    <property type="match status" value="1"/>
</dbReference>
<dbReference type="PROSITE" id="PS50005">
    <property type="entry name" value="TPR"/>
    <property type="match status" value="3"/>
</dbReference>
<evidence type="ECO:0000256" key="1">
    <source>
        <dbReference type="ARBA" id="ARBA00022737"/>
    </source>
</evidence>
<accession>E0RR42</accession>
<feature type="repeat" description="TPR" evidence="3">
    <location>
        <begin position="145"/>
        <end position="178"/>
    </location>
</feature>
<name>E0RR42_WINT6</name>
<dbReference type="EMBL" id="CP001698">
    <property type="protein sequence ID" value="ADN01619.1"/>
    <property type="molecule type" value="Genomic_DNA"/>
</dbReference>
<dbReference type="eggNOG" id="COG0457">
    <property type="taxonomic scope" value="Bacteria"/>
</dbReference>
<reference key="1">
    <citation type="submission" date="2009-08" db="EMBL/GenBank/DDBJ databases">
        <title>The genome sequence of Spirochaeta thermophila DSM6192.</title>
        <authorList>
            <person name="Angelov A."/>
            <person name="Mientus M."/>
            <person name="Wittenberg S."/>
            <person name="Lehmann R."/>
            <person name="Liesegang H."/>
            <person name="Daniel R."/>
            <person name="Liebl W."/>
        </authorList>
    </citation>
    <scope>NUCLEOTIDE SEQUENCE</scope>
    <source>
        <strain>DSM 6192</strain>
    </source>
</reference>
<dbReference type="HOGENOM" id="CLU_038824_0_0_12"/>
<evidence type="ECO:0000256" key="3">
    <source>
        <dbReference type="PROSITE-ProRule" id="PRU00339"/>
    </source>
</evidence>
<dbReference type="InterPro" id="IPR011990">
    <property type="entry name" value="TPR-like_helical_dom_sf"/>
</dbReference>
<feature type="repeat" description="TPR" evidence="3">
    <location>
        <begin position="111"/>
        <end position="144"/>
    </location>
</feature>
<keyword evidence="1" id="KW-0677">Repeat</keyword>
<evidence type="ECO:0000256" key="5">
    <source>
        <dbReference type="SAM" id="SignalP"/>
    </source>
</evidence>
<proteinExistence type="predicted"/>
<feature type="repeat" description="TPR" evidence="3">
    <location>
        <begin position="76"/>
        <end position="109"/>
    </location>
</feature>
<gene>
    <name evidence="6" type="ordered locus">STHERM_c06600</name>
</gene>
<dbReference type="Pfam" id="PF14559">
    <property type="entry name" value="TPR_19"/>
    <property type="match status" value="1"/>
</dbReference>